<gene>
    <name evidence="12" type="primary">mdlA2</name>
    <name evidence="12" type="ORF">HMPREF0542_11515</name>
</gene>
<dbReference type="Gene3D" id="3.40.50.300">
    <property type="entry name" value="P-loop containing nucleotide triphosphate hydrolases"/>
    <property type="match status" value="1"/>
</dbReference>
<keyword evidence="2" id="KW-0813">Transport</keyword>
<evidence type="ECO:0000256" key="2">
    <source>
        <dbReference type="ARBA" id="ARBA00022448"/>
    </source>
</evidence>
<dbReference type="PROSITE" id="PS00211">
    <property type="entry name" value="ABC_TRANSPORTER_1"/>
    <property type="match status" value="1"/>
</dbReference>
<organism evidence="12 13">
    <name type="scientific">Ligilactobacillus ruminis ATCC 25644</name>
    <dbReference type="NCBI Taxonomy" id="525362"/>
    <lineage>
        <taxon>Bacteria</taxon>
        <taxon>Bacillati</taxon>
        <taxon>Bacillota</taxon>
        <taxon>Bacilli</taxon>
        <taxon>Lactobacillales</taxon>
        <taxon>Lactobacillaceae</taxon>
        <taxon>Ligilactobacillus</taxon>
    </lineage>
</organism>
<evidence type="ECO:0000256" key="6">
    <source>
        <dbReference type="ARBA" id="ARBA00022840"/>
    </source>
</evidence>
<feature type="domain" description="ABC transporter" evidence="10">
    <location>
        <begin position="356"/>
        <end position="591"/>
    </location>
</feature>
<evidence type="ECO:0000313" key="12">
    <source>
        <dbReference type="EMBL" id="EFZ34575.1"/>
    </source>
</evidence>
<evidence type="ECO:0000256" key="4">
    <source>
        <dbReference type="ARBA" id="ARBA00022692"/>
    </source>
</evidence>
<reference evidence="12 13" key="1">
    <citation type="submission" date="2011-01" db="EMBL/GenBank/DDBJ databases">
        <authorList>
            <person name="Muzny D."/>
            <person name="Qin X."/>
            <person name="Buhay C."/>
            <person name="Dugan-Rocha S."/>
            <person name="Ding Y."/>
            <person name="Chen G."/>
            <person name="Hawes A."/>
            <person name="Holder M."/>
            <person name="Jhangiani S."/>
            <person name="Johnson A."/>
            <person name="Khan Z."/>
            <person name="Li Z."/>
            <person name="Liu W."/>
            <person name="Liu X."/>
            <person name="Perez L."/>
            <person name="Shen H."/>
            <person name="Wang Q."/>
            <person name="Watt J."/>
            <person name="Xi L."/>
            <person name="Xin Y."/>
            <person name="Zhou J."/>
            <person name="Deng J."/>
            <person name="Jiang H."/>
            <person name="Liu Y."/>
            <person name="Qu J."/>
            <person name="Song X.-Z."/>
            <person name="Zhang L."/>
            <person name="Villasana D."/>
            <person name="Johnson A."/>
            <person name="Liu J."/>
            <person name="Liyanage D."/>
            <person name="Lorensuhewa L."/>
            <person name="Robinson T."/>
            <person name="Song A."/>
            <person name="Song B.-B."/>
            <person name="Dinh H."/>
            <person name="Thornton R."/>
            <person name="Coyle M."/>
            <person name="Francisco L."/>
            <person name="Jackson L."/>
            <person name="Javaid M."/>
            <person name="Korchina V."/>
            <person name="Kovar C."/>
            <person name="Mata R."/>
            <person name="Mathew T."/>
            <person name="Ngo R."/>
            <person name="Nguyen L."/>
            <person name="Nguyen N."/>
            <person name="Okwuonu G."/>
            <person name="Ongeri F."/>
            <person name="Pham C."/>
            <person name="Simmons D."/>
            <person name="Wilczek-Boney K."/>
            <person name="Hale W."/>
            <person name="Jakkamsetti A."/>
            <person name="Pham P."/>
            <person name="Ruth R."/>
            <person name="San Lucas F."/>
            <person name="Warren J."/>
            <person name="Zhang J."/>
            <person name="Zhao Z."/>
            <person name="Zhou C."/>
            <person name="Zhu D."/>
            <person name="Lee S."/>
            <person name="Bess C."/>
            <person name="Blankenburg K."/>
            <person name="Forbes L."/>
            <person name="Fu Q."/>
            <person name="Gubbala S."/>
            <person name="Hirani K."/>
            <person name="Jayaseelan J.C."/>
            <person name="Lara F."/>
            <person name="Munidasa M."/>
            <person name="Palculict T."/>
            <person name="Patil S."/>
            <person name="Pu L.-L."/>
            <person name="Saada N."/>
            <person name="Tang L."/>
            <person name="Weissenberger G."/>
            <person name="Zhu Y."/>
            <person name="Hemphill L."/>
            <person name="Shang Y."/>
            <person name="Youmans B."/>
            <person name="Ayvaz T."/>
            <person name="Ross M."/>
            <person name="Santibanez J."/>
            <person name="Aqrawi P."/>
            <person name="Gross S."/>
            <person name="Joshi V."/>
            <person name="Fowler G."/>
            <person name="Nazareth L."/>
            <person name="Reid J."/>
            <person name="Worley K."/>
            <person name="Petrosino J."/>
            <person name="Highlander S."/>
            <person name="Gibbs R."/>
        </authorList>
    </citation>
    <scope>NUCLEOTIDE SEQUENCE [LARGE SCALE GENOMIC DNA]</scope>
    <source>
        <strain evidence="12 13">ATCC 25644</strain>
    </source>
</reference>
<name>E7FRI8_9LACO</name>
<keyword evidence="12" id="KW-0378">Hydrolase</keyword>
<dbReference type="SMART" id="SM00382">
    <property type="entry name" value="AAA"/>
    <property type="match status" value="1"/>
</dbReference>
<feature type="transmembrane region" description="Helical" evidence="9">
    <location>
        <begin position="261"/>
        <end position="280"/>
    </location>
</feature>
<evidence type="ECO:0000256" key="3">
    <source>
        <dbReference type="ARBA" id="ARBA00022475"/>
    </source>
</evidence>
<dbReference type="InterPro" id="IPR011527">
    <property type="entry name" value="ABC1_TM_dom"/>
</dbReference>
<evidence type="ECO:0000256" key="8">
    <source>
        <dbReference type="ARBA" id="ARBA00023136"/>
    </source>
</evidence>
<feature type="transmembrane region" description="Helical" evidence="9">
    <location>
        <begin position="292"/>
        <end position="312"/>
    </location>
</feature>
<protein>
    <submittedName>
        <fullName evidence="12">ABC transporter, ATP-binding protein</fullName>
        <ecNumber evidence="12">3.6.3.44</ecNumber>
    </submittedName>
</protein>
<evidence type="ECO:0000313" key="13">
    <source>
        <dbReference type="Proteomes" id="UP000004099"/>
    </source>
</evidence>
<dbReference type="InterPro" id="IPR036640">
    <property type="entry name" value="ABC1_TM_sf"/>
</dbReference>
<dbReference type="FunFam" id="3.40.50.300:FF:000221">
    <property type="entry name" value="Multidrug ABC transporter ATP-binding protein"/>
    <property type="match status" value="1"/>
</dbReference>
<evidence type="ECO:0000256" key="9">
    <source>
        <dbReference type="SAM" id="Phobius"/>
    </source>
</evidence>
<keyword evidence="7 9" id="KW-1133">Transmembrane helix</keyword>
<feature type="domain" description="ABC transmembrane type-1" evidence="11">
    <location>
        <begin position="37"/>
        <end position="321"/>
    </location>
</feature>
<keyword evidence="3" id="KW-1003">Cell membrane</keyword>
<sequence>MRFLRAWLFYFFRKGVLILGIFKRLDWFFKEQKKRYVIGVLALFVTAIMTIVPPKVIGSIVDAISQRNLKPDFLCLMLLIFLLSSVMRYLMRYVWRKYIFGTSFILERQIRSRLFQHFMKMDQTFYANHRVGDLMAHATNDVDAVREVAGSGILTLADSLMTGCSTLIAMCIFVDWRLTVLAIIPLPFLALEATYLGKKIHDAFSDAQAAFSDLNNKTQESITGVKVIKTLGQEKQDIEDFERHVDKTIAADKKSIVIDSLFDPATTIILGFSYIMTIVYGGSSVLNGTISIGQLVSFVSYLSELIWPMFAIGRLFNILERGTASYDRIMLLLGEKNHWVQPKLEEHSDVEGELAFDIKEFKYPDQKDRGVNLQNVKFEVKPGKVLGIVGRTGAGKSTILRLLMREFDSYDGKITFGSHDIRDYQMQDFLTQIGYVPQTSFLFSTSIRENIRFAKPLADQKEVEEAAYAADLDEDIVQMQEGYDTEVGEMGVSLSGGQKQRLAIARALMVSPELLILDDSLSAIDAKTEKHILERIKKNRADRTTIMVASRLSSVMGADEIIVIDHGTVVERGTHEQLAQNGGWYQKTFEMQRLEQNIGKGDEA</sequence>
<keyword evidence="6 12" id="KW-0067">ATP-binding</keyword>
<dbReference type="Pfam" id="PF00005">
    <property type="entry name" value="ABC_tran"/>
    <property type="match status" value="1"/>
</dbReference>
<dbReference type="HOGENOM" id="CLU_000604_84_9_9"/>
<dbReference type="PROSITE" id="PS50893">
    <property type="entry name" value="ABC_TRANSPORTER_2"/>
    <property type="match status" value="1"/>
</dbReference>
<dbReference type="GO" id="GO:0005524">
    <property type="term" value="F:ATP binding"/>
    <property type="evidence" value="ECO:0007669"/>
    <property type="project" value="UniProtKB-KW"/>
</dbReference>
<accession>E7FRI8</accession>
<dbReference type="InterPro" id="IPR027417">
    <property type="entry name" value="P-loop_NTPase"/>
</dbReference>
<dbReference type="PANTHER" id="PTHR43394:SF1">
    <property type="entry name" value="ATP-BINDING CASSETTE SUB-FAMILY B MEMBER 10, MITOCHONDRIAL"/>
    <property type="match status" value="1"/>
</dbReference>
<evidence type="ECO:0000256" key="5">
    <source>
        <dbReference type="ARBA" id="ARBA00022741"/>
    </source>
</evidence>
<dbReference type="PROSITE" id="PS50929">
    <property type="entry name" value="ABC_TM1F"/>
    <property type="match status" value="1"/>
</dbReference>
<dbReference type="InterPro" id="IPR003439">
    <property type="entry name" value="ABC_transporter-like_ATP-bd"/>
</dbReference>
<dbReference type="Gene3D" id="1.20.1560.10">
    <property type="entry name" value="ABC transporter type 1, transmembrane domain"/>
    <property type="match status" value="1"/>
</dbReference>
<proteinExistence type="predicted"/>
<dbReference type="Proteomes" id="UP000004099">
    <property type="component" value="Unassembled WGS sequence"/>
</dbReference>
<comment type="caution">
    <text evidence="12">The sequence shown here is derived from an EMBL/GenBank/DDBJ whole genome shotgun (WGS) entry which is preliminary data.</text>
</comment>
<dbReference type="FunFam" id="1.20.1560.10:FF:000011">
    <property type="entry name" value="Multidrug ABC transporter ATP-binding protein"/>
    <property type="match status" value="1"/>
</dbReference>
<dbReference type="GO" id="GO:0015421">
    <property type="term" value="F:ABC-type oligopeptide transporter activity"/>
    <property type="evidence" value="ECO:0007669"/>
    <property type="project" value="TreeGrafter"/>
</dbReference>
<keyword evidence="5" id="KW-0547">Nucleotide-binding</keyword>
<dbReference type="EMBL" id="ACGS02000041">
    <property type="protein sequence ID" value="EFZ34575.1"/>
    <property type="molecule type" value="Genomic_DNA"/>
</dbReference>
<dbReference type="GO" id="GO:0016887">
    <property type="term" value="F:ATP hydrolysis activity"/>
    <property type="evidence" value="ECO:0007669"/>
    <property type="project" value="InterPro"/>
</dbReference>
<dbReference type="CDD" id="cd18541">
    <property type="entry name" value="ABC_6TM_TmrB_like"/>
    <property type="match status" value="1"/>
</dbReference>
<dbReference type="InterPro" id="IPR039421">
    <property type="entry name" value="Type_1_exporter"/>
</dbReference>
<dbReference type="Pfam" id="PF00664">
    <property type="entry name" value="ABC_membrane"/>
    <property type="match status" value="1"/>
</dbReference>
<dbReference type="EC" id="3.6.3.44" evidence="12"/>
<keyword evidence="4 9" id="KW-0812">Transmembrane</keyword>
<evidence type="ECO:0000256" key="7">
    <source>
        <dbReference type="ARBA" id="ARBA00022989"/>
    </source>
</evidence>
<evidence type="ECO:0000256" key="1">
    <source>
        <dbReference type="ARBA" id="ARBA00004651"/>
    </source>
</evidence>
<dbReference type="AlphaFoldDB" id="E7FRI8"/>
<evidence type="ECO:0000259" key="11">
    <source>
        <dbReference type="PROSITE" id="PS50929"/>
    </source>
</evidence>
<dbReference type="SUPFAM" id="SSF90123">
    <property type="entry name" value="ABC transporter transmembrane region"/>
    <property type="match status" value="1"/>
</dbReference>
<dbReference type="SUPFAM" id="SSF52540">
    <property type="entry name" value="P-loop containing nucleoside triphosphate hydrolases"/>
    <property type="match status" value="1"/>
</dbReference>
<dbReference type="GO" id="GO:0005886">
    <property type="term" value="C:plasma membrane"/>
    <property type="evidence" value="ECO:0007669"/>
    <property type="project" value="UniProtKB-SubCell"/>
</dbReference>
<dbReference type="InterPro" id="IPR017871">
    <property type="entry name" value="ABC_transporter-like_CS"/>
</dbReference>
<feature type="transmembrane region" description="Helical" evidence="9">
    <location>
        <begin position="73"/>
        <end position="91"/>
    </location>
</feature>
<dbReference type="PANTHER" id="PTHR43394">
    <property type="entry name" value="ATP-DEPENDENT PERMEASE MDL1, MITOCHONDRIAL"/>
    <property type="match status" value="1"/>
</dbReference>
<keyword evidence="8 9" id="KW-0472">Membrane</keyword>
<feature type="transmembrane region" description="Helical" evidence="9">
    <location>
        <begin position="36"/>
        <end position="53"/>
    </location>
</feature>
<evidence type="ECO:0000259" key="10">
    <source>
        <dbReference type="PROSITE" id="PS50893"/>
    </source>
</evidence>
<dbReference type="InterPro" id="IPR003593">
    <property type="entry name" value="AAA+_ATPase"/>
</dbReference>
<comment type="subcellular location">
    <subcellularLocation>
        <location evidence="1">Cell membrane</location>
        <topology evidence="1">Multi-pass membrane protein</topology>
    </subcellularLocation>
</comment>